<name>A0A0A2VEV6_9BACI</name>
<comment type="caution">
    <text evidence="2">The sequence shown here is derived from an EMBL/GenBank/DDBJ whole genome shotgun (WGS) entry which is preliminary data.</text>
</comment>
<dbReference type="GO" id="GO:0005886">
    <property type="term" value="C:plasma membrane"/>
    <property type="evidence" value="ECO:0007669"/>
    <property type="project" value="UniProtKB-SubCell"/>
</dbReference>
<feature type="transmembrane region" description="Helical" evidence="1">
    <location>
        <begin position="60"/>
        <end position="89"/>
    </location>
</feature>
<keyword evidence="3" id="KW-1185">Reference proteome</keyword>
<evidence type="ECO:0000313" key="2">
    <source>
        <dbReference type="EMBL" id="KGP92175.1"/>
    </source>
</evidence>
<evidence type="ECO:0000256" key="1">
    <source>
        <dbReference type="SAM" id="Phobius"/>
    </source>
</evidence>
<feature type="transmembrane region" description="Helical" evidence="1">
    <location>
        <begin position="154"/>
        <end position="175"/>
    </location>
</feature>
<dbReference type="GO" id="GO:0140359">
    <property type="term" value="F:ABC-type transporter activity"/>
    <property type="evidence" value="ECO:0007669"/>
    <property type="project" value="InterPro"/>
</dbReference>
<protein>
    <recommendedName>
        <fullName evidence="4">ABC transporter permease</fullName>
    </recommendedName>
</protein>
<dbReference type="PANTHER" id="PTHR43471">
    <property type="entry name" value="ABC TRANSPORTER PERMEASE"/>
    <property type="match status" value="1"/>
</dbReference>
<sequence>MWTIAKLTFKEIVSKRIFLITMIMTAVFLILYGVAIHYAVKDWESFGASTVDQMMQQQLFSSQLLSIGLYFSSFIVALLTILSSVSAIASEIESHQIDTWLMRPITRTQFLLGKVIGLGGLLITYAALLFAGIIMLHQGIGGEVVSLDFSISQIASALATYMLQPLVLVTLGVMLSSRMTSLNAGIVLIILYGSAFIGGFVEQIGTIMEKGALVNIGIISSLIFPVDAMYRKMTVFLFETADNPVSLAQQGMFASASAPNNVMILYTIMYGCVALVLAITLFRKRDV</sequence>
<keyword evidence="1" id="KW-0812">Transmembrane</keyword>
<reference evidence="2 3" key="1">
    <citation type="submission" date="2013-08" db="EMBL/GenBank/DDBJ databases">
        <title>Genome of Pontibacillus chungwhensis.</title>
        <authorList>
            <person name="Wang Q."/>
            <person name="Wang G."/>
        </authorList>
    </citation>
    <scope>NUCLEOTIDE SEQUENCE [LARGE SCALE GENOMIC DNA]</scope>
    <source>
        <strain evidence="2 3">BH030062</strain>
    </source>
</reference>
<gene>
    <name evidence="2" type="ORF">N780_00980</name>
</gene>
<accession>A0A0A2VEV6</accession>
<keyword evidence="1" id="KW-1133">Transmembrane helix</keyword>
<dbReference type="AlphaFoldDB" id="A0A0A2VEV6"/>
<dbReference type="Pfam" id="PF12679">
    <property type="entry name" value="ABC2_membrane_2"/>
    <property type="match status" value="1"/>
</dbReference>
<proteinExistence type="predicted"/>
<dbReference type="RefSeq" id="WP_036781206.1">
    <property type="nucleotide sequence ID" value="NZ_AVBG01000003.1"/>
</dbReference>
<organism evidence="2 3">
    <name type="scientific">Pontibacillus chungwhensis BH030062</name>
    <dbReference type="NCBI Taxonomy" id="1385513"/>
    <lineage>
        <taxon>Bacteria</taxon>
        <taxon>Bacillati</taxon>
        <taxon>Bacillota</taxon>
        <taxon>Bacilli</taxon>
        <taxon>Bacillales</taxon>
        <taxon>Bacillaceae</taxon>
        <taxon>Pontibacillus</taxon>
    </lineage>
</organism>
<evidence type="ECO:0008006" key="4">
    <source>
        <dbReference type="Google" id="ProtNLM"/>
    </source>
</evidence>
<feature type="transmembrane region" description="Helical" evidence="1">
    <location>
        <begin position="110"/>
        <end position="134"/>
    </location>
</feature>
<feature type="transmembrane region" description="Helical" evidence="1">
    <location>
        <begin position="17"/>
        <end position="40"/>
    </location>
</feature>
<feature type="transmembrane region" description="Helical" evidence="1">
    <location>
        <begin position="182"/>
        <end position="200"/>
    </location>
</feature>
<dbReference type="EMBL" id="AVBG01000003">
    <property type="protein sequence ID" value="KGP92175.1"/>
    <property type="molecule type" value="Genomic_DNA"/>
</dbReference>
<dbReference type="STRING" id="1385513.N780_00980"/>
<dbReference type="Proteomes" id="UP000030153">
    <property type="component" value="Unassembled WGS sequence"/>
</dbReference>
<dbReference type="OrthoDB" id="5146022at2"/>
<keyword evidence="1" id="KW-0472">Membrane</keyword>
<evidence type="ECO:0000313" key="3">
    <source>
        <dbReference type="Proteomes" id="UP000030153"/>
    </source>
</evidence>
<dbReference type="eggNOG" id="COG1277">
    <property type="taxonomic scope" value="Bacteria"/>
</dbReference>
<feature type="transmembrane region" description="Helical" evidence="1">
    <location>
        <begin position="262"/>
        <end position="282"/>
    </location>
</feature>